<dbReference type="PANTHER" id="PTHR13046">
    <property type="entry name" value="PROTEASE U48 CAAX PRENYL PROTEASE RCE1"/>
    <property type="match status" value="1"/>
</dbReference>
<evidence type="ECO:0000313" key="14">
    <source>
        <dbReference type="Proteomes" id="UP000000600"/>
    </source>
</evidence>
<dbReference type="EC" id="3.4.26.1" evidence="10"/>
<keyword evidence="14" id="KW-1185">Reference proteome</keyword>
<keyword evidence="3" id="KW-0645">Protease</keyword>
<comment type="similarity">
    <text evidence="2">Belongs to the peptidase U48 family.</text>
</comment>
<keyword evidence="7 11" id="KW-1133">Transmembrane helix</keyword>
<dbReference type="GO" id="GO:0004222">
    <property type="term" value="F:metalloendopeptidase activity"/>
    <property type="evidence" value="ECO:0000318"/>
    <property type="project" value="GO_Central"/>
</dbReference>
<evidence type="ECO:0000256" key="6">
    <source>
        <dbReference type="ARBA" id="ARBA00022824"/>
    </source>
</evidence>
<keyword evidence="6" id="KW-0256">Endoplasmic reticulum</keyword>
<organism evidence="13 14">
    <name type="scientific">Paramecium tetraurelia</name>
    <dbReference type="NCBI Taxonomy" id="5888"/>
    <lineage>
        <taxon>Eukaryota</taxon>
        <taxon>Sar</taxon>
        <taxon>Alveolata</taxon>
        <taxon>Ciliophora</taxon>
        <taxon>Intramacronucleata</taxon>
        <taxon>Oligohymenophorea</taxon>
        <taxon>Peniculida</taxon>
        <taxon>Parameciidae</taxon>
        <taxon>Paramecium</taxon>
    </lineage>
</organism>
<dbReference type="RefSeq" id="XP_001443386.1">
    <property type="nucleotide sequence ID" value="XM_001443349.1"/>
</dbReference>
<feature type="transmembrane region" description="Helical" evidence="11">
    <location>
        <begin position="191"/>
        <end position="210"/>
    </location>
</feature>
<evidence type="ECO:0000256" key="1">
    <source>
        <dbReference type="ARBA" id="ARBA00004477"/>
    </source>
</evidence>
<feature type="transmembrane region" description="Helical" evidence="11">
    <location>
        <begin position="255"/>
        <end position="275"/>
    </location>
</feature>
<dbReference type="Proteomes" id="UP000000600">
    <property type="component" value="Unassembled WGS sequence"/>
</dbReference>
<dbReference type="STRING" id="5888.A0CYX2"/>
<dbReference type="InParanoid" id="A0CYX2"/>
<dbReference type="InterPro" id="IPR039731">
    <property type="entry name" value="Rce1"/>
</dbReference>
<evidence type="ECO:0000256" key="7">
    <source>
        <dbReference type="ARBA" id="ARBA00022989"/>
    </source>
</evidence>
<reference evidence="13 14" key="1">
    <citation type="journal article" date="2006" name="Nature">
        <title>Global trends of whole-genome duplications revealed by the ciliate Paramecium tetraurelia.</title>
        <authorList>
            <consortium name="Genoscope"/>
            <person name="Aury J.-M."/>
            <person name="Jaillon O."/>
            <person name="Duret L."/>
            <person name="Noel B."/>
            <person name="Jubin C."/>
            <person name="Porcel B.M."/>
            <person name="Segurens B."/>
            <person name="Daubin V."/>
            <person name="Anthouard V."/>
            <person name="Aiach N."/>
            <person name="Arnaiz O."/>
            <person name="Billaut A."/>
            <person name="Beisson J."/>
            <person name="Blanc I."/>
            <person name="Bouhouche K."/>
            <person name="Camara F."/>
            <person name="Duharcourt S."/>
            <person name="Guigo R."/>
            <person name="Gogendeau D."/>
            <person name="Katinka M."/>
            <person name="Keller A.-M."/>
            <person name="Kissmehl R."/>
            <person name="Klotz C."/>
            <person name="Koll F."/>
            <person name="Le Moue A."/>
            <person name="Lepere C."/>
            <person name="Malinsky S."/>
            <person name="Nowacki M."/>
            <person name="Nowak J.K."/>
            <person name="Plattner H."/>
            <person name="Poulain J."/>
            <person name="Ruiz F."/>
            <person name="Serrano V."/>
            <person name="Zagulski M."/>
            <person name="Dessen P."/>
            <person name="Betermier M."/>
            <person name="Weissenbach J."/>
            <person name="Scarpelli C."/>
            <person name="Schachter V."/>
            <person name="Sperling L."/>
            <person name="Meyer E."/>
            <person name="Cohen J."/>
            <person name="Wincker P."/>
        </authorList>
    </citation>
    <scope>NUCLEOTIDE SEQUENCE [LARGE SCALE GENOMIC DNA]</scope>
    <source>
        <strain evidence="13 14">Stock d4-2</strain>
    </source>
</reference>
<dbReference type="GO" id="GO:0005789">
    <property type="term" value="C:endoplasmic reticulum membrane"/>
    <property type="evidence" value="ECO:0000318"/>
    <property type="project" value="GO_Central"/>
</dbReference>
<dbReference type="OrthoDB" id="309499at2759"/>
<evidence type="ECO:0000256" key="10">
    <source>
        <dbReference type="ARBA" id="ARBA00049729"/>
    </source>
</evidence>
<dbReference type="AlphaFoldDB" id="A0CYX2"/>
<keyword evidence="5" id="KW-0378">Hydrolase</keyword>
<dbReference type="PANTHER" id="PTHR13046:SF0">
    <property type="entry name" value="CAAX PRENYL PROTEASE 2"/>
    <property type="match status" value="1"/>
</dbReference>
<evidence type="ECO:0000256" key="2">
    <source>
        <dbReference type="ARBA" id="ARBA00006897"/>
    </source>
</evidence>
<comment type="catalytic activity">
    <reaction evidence="9">
        <text>Hydrolyzes the peptide bond -P2-(S-farnesyl or geranylgeranyl)C-P1'-P2'-P3'-COOH where P1' and P2' are amino acids with aliphatic sidechains and P3' is any C-terminal residue.</text>
        <dbReference type="EC" id="3.4.26.1"/>
    </reaction>
</comment>
<proteinExistence type="inferred from homology"/>
<feature type="domain" description="CAAX prenyl protease 2/Lysostaphin resistance protein A-like" evidence="12">
    <location>
        <begin position="115"/>
        <end position="231"/>
    </location>
</feature>
<evidence type="ECO:0000256" key="4">
    <source>
        <dbReference type="ARBA" id="ARBA00022692"/>
    </source>
</evidence>
<evidence type="ECO:0000313" key="13">
    <source>
        <dbReference type="EMBL" id="CAK75989.1"/>
    </source>
</evidence>
<evidence type="ECO:0000256" key="9">
    <source>
        <dbReference type="ARBA" id="ARBA00047280"/>
    </source>
</evidence>
<accession>A0CYX2</accession>
<name>A0CYX2_PARTE</name>
<dbReference type="TCDB" id="9.B.1.2.3">
    <property type="family name" value="the integral membrane caax protease (caax protease) family"/>
</dbReference>
<dbReference type="Pfam" id="PF02517">
    <property type="entry name" value="Rce1-like"/>
    <property type="match status" value="1"/>
</dbReference>
<evidence type="ECO:0000259" key="12">
    <source>
        <dbReference type="Pfam" id="PF02517"/>
    </source>
</evidence>
<evidence type="ECO:0000256" key="5">
    <source>
        <dbReference type="ARBA" id="ARBA00022801"/>
    </source>
</evidence>
<dbReference type="HOGENOM" id="CLU_049909_3_0_1"/>
<protein>
    <recommendedName>
        <fullName evidence="10">intramembrane prenyl-peptidase Rce1</fullName>
        <ecNumber evidence="10">3.4.26.1</ecNumber>
    </recommendedName>
</protein>
<dbReference type="eggNOG" id="KOG4130">
    <property type="taxonomic scope" value="Eukaryota"/>
</dbReference>
<comment type="subcellular location">
    <subcellularLocation>
        <location evidence="1">Endoplasmic reticulum membrane</location>
        <topology evidence="1">Multi-pass membrane protein</topology>
    </subcellularLocation>
</comment>
<evidence type="ECO:0000256" key="8">
    <source>
        <dbReference type="ARBA" id="ARBA00023136"/>
    </source>
</evidence>
<evidence type="ECO:0000256" key="3">
    <source>
        <dbReference type="ARBA" id="ARBA00022670"/>
    </source>
</evidence>
<evidence type="ECO:0000256" key="11">
    <source>
        <dbReference type="SAM" id="Phobius"/>
    </source>
</evidence>
<dbReference type="EMBL" id="CT868219">
    <property type="protein sequence ID" value="CAK75989.1"/>
    <property type="molecule type" value="Genomic_DNA"/>
</dbReference>
<dbReference type="KEGG" id="ptm:GSPATT00011590001"/>
<dbReference type="GO" id="GO:0071586">
    <property type="term" value="P:CAAX-box protein processing"/>
    <property type="evidence" value="ECO:0000318"/>
    <property type="project" value="GO_Central"/>
</dbReference>
<dbReference type="OMA" id="FPLICNT"/>
<gene>
    <name evidence="13" type="ORF">GSPATT00011590001</name>
</gene>
<sequence>MQIPLLYTIMFISSVYVWKQIKRYFNLSANAKLKTLSVATSVLLMILNQRFLIGNCSSIVECIHIKVDLNSILFPLICNTFLFLGPIYNQIMDKVLIKENSVNRFNQNQVFDDRMLIRIVLAPLLEEITFRALFYQNIEDQSDFRLITSILFSLAHSHKFFSFFKKERKYRSIYNNEANKFRDFKACFMKALLTTLFILMFTFIFGFYAATVFLKTRSLISVILLHSYCNYLGFPKLKQIFSNTKINIIKSINQLYNLVVLVVYFVGIVFFYYFITM</sequence>
<dbReference type="InterPro" id="IPR003675">
    <property type="entry name" value="Rce1/LyrA-like_dom"/>
</dbReference>
<keyword evidence="4 11" id="KW-0812">Transmembrane</keyword>
<keyword evidence="8 11" id="KW-0472">Membrane</keyword>
<dbReference type="GeneID" id="5029171"/>